<dbReference type="Proteomes" id="UP001367676">
    <property type="component" value="Unassembled WGS sequence"/>
</dbReference>
<dbReference type="AlphaFoldDB" id="A0AAN9XXU4"/>
<sequence length="57" mass="6560">MEVHRELEFEIHDVTNNVFSESHPSITCEYMNALPEISTDRSTSTRSSSVVFVWKSV</sequence>
<protein>
    <submittedName>
        <fullName evidence="1">Uncharacterized protein</fullName>
    </submittedName>
</protein>
<keyword evidence="2" id="KW-1185">Reference proteome</keyword>
<dbReference type="EMBL" id="JBBCAQ010000037">
    <property type="protein sequence ID" value="KAK7573449.1"/>
    <property type="molecule type" value="Genomic_DNA"/>
</dbReference>
<comment type="caution">
    <text evidence="1">The sequence shown here is derived from an EMBL/GenBank/DDBJ whole genome shotgun (WGS) entry which is preliminary data.</text>
</comment>
<evidence type="ECO:0000313" key="2">
    <source>
        <dbReference type="Proteomes" id="UP001367676"/>
    </source>
</evidence>
<accession>A0AAN9XXU4</accession>
<organism evidence="1 2">
    <name type="scientific">Parthenolecanium corni</name>
    <dbReference type="NCBI Taxonomy" id="536013"/>
    <lineage>
        <taxon>Eukaryota</taxon>
        <taxon>Metazoa</taxon>
        <taxon>Ecdysozoa</taxon>
        <taxon>Arthropoda</taxon>
        <taxon>Hexapoda</taxon>
        <taxon>Insecta</taxon>
        <taxon>Pterygota</taxon>
        <taxon>Neoptera</taxon>
        <taxon>Paraneoptera</taxon>
        <taxon>Hemiptera</taxon>
        <taxon>Sternorrhyncha</taxon>
        <taxon>Coccoidea</taxon>
        <taxon>Coccidae</taxon>
        <taxon>Parthenolecanium</taxon>
    </lineage>
</organism>
<evidence type="ECO:0000313" key="1">
    <source>
        <dbReference type="EMBL" id="KAK7573449.1"/>
    </source>
</evidence>
<name>A0AAN9XXU4_9HEMI</name>
<reference evidence="1 2" key="1">
    <citation type="submission" date="2024-03" db="EMBL/GenBank/DDBJ databases">
        <title>Adaptation during the transition from Ophiocordyceps entomopathogen to insect associate is accompanied by gene loss and intensified selection.</title>
        <authorList>
            <person name="Ward C.M."/>
            <person name="Onetto C.A."/>
            <person name="Borneman A.R."/>
        </authorList>
    </citation>
    <scope>NUCLEOTIDE SEQUENCE [LARGE SCALE GENOMIC DNA]</scope>
    <source>
        <strain evidence="1">AWRI1</strain>
        <tissue evidence="1">Single Adult Female</tissue>
    </source>
</reference>
<gene>
    <name evidence="1" type="ORF">V9T40_010640</name>
</gene>
<proteinExistence type="predicted"/>